<sequence>MSDQGRHCEDLVADCRIRAVTDLFIHIWDPVVLVALRAGPCRRRELRVAIGGMSDKVLTESLRRLGAYGLVARRAFAQAPPRVEYALTPLGQSLVDGPMEALGNWITEHGEELQDAQDGSAELQGRTGAD</sequence>
<keyword evidence="1" id="KW-0805">Transcription regulation</keyword>
<evidence type="ECO:0000259" key="4">
    <source>
        <dbReference type="PROSITE" id="PS51118"/>
    </source>
</evidence>
<dbReference type="SUPFAM" id="SSF46785">
    <property type="entry name" value="Winged helix' DNA-binding domain"/>
    <property type="match status" value="1"/>
</dbReference>
<dbReference type="GO" id="GO:0003677">
    <property type="term" value="F:DNA binding"/>
    <property type="evidence" value="ECO:0007669"/>
    <property type="project" value="UniProtKB-KW"/>
</dbReference>
<dbReference type="RefSeq" id="WP_071059750.1">
    <property type="nucleotide sequence ID" value="NZ_MAXA01000014.1"/>
</dbReference>
<dbReference type="Pfam" id="PF01638">
    <property type="entry name" value="HxlR"/>
    <property type="match status" value="1"/>
</dbReference>
<dbReference type="EMBL" id="MAXA01000014">
    <property type="protein sequence ID" value="OHV45059.1"/>
    <property type="molecule type" value="Genomic_DNA"/>
</dbReference>
<dbReference type="OrthoDB" id="370168at2"/>
<dbReference type="InterPro" id="IPR036388">
    <property type="entry name" value="WH-like_DNA-bd_sf"/>
</dbReference>
<keyword evidence="3" id="KW-0804">Transcription</keyword>
<dbReference type="PANTHER" id="PTHR33204:SF37">
    <property type="entry name" value="HTH-TYPE TRANSCRIPTIONAL REGULATOR YODB"/>
    <property type="match status" value="1"/>
</dbReference>
<evidence type="ECO:0000256" key="2">
    <source>
        <dbReference type="ARBA" id="ARBA00023125"/>
    </source>
</evidence>
<dbReference type="InterPro" id="IPR036390">
    <property type="entry name" value="WH_DNA-bd_sf"/>
</dbReference>
<evidence type="ECO:0000256" key="1">
    <source>
        <dbReference type="ARBA" id="ARBA00023015"/>
    </source>
</evidence>
<name>A0A1S1RGY4_9ACTN</name>
<protein>
    <submittedName>
        <fullName evidence="5">HxlR family transcriptional regulator</fullName>
    </submittedName>
</protein>
<keyword evidence="6" id="KW-1185">Reference proteome</keyword>
<feature type="domain" description="HTH hxlR-type" evidence="4">
    <location>
        <begin position="15"/>
        <end position="114"/>
    </location>
</feature>
<dbReference type="InterPro" id="IPR002577">
    <property type="entry name" value="HTH_HxlR"/>
</dbReference>
<evidence type="ECO:0000313" key="6">
    <source>
        <dbReference type="Proteomes" id="UP000179769"/>
    </source>
</evidence>
<evidence type="ECO:0000313" key="5">
    <source>
        <dbReference type="EMBL" id="OHV45059.1"/>
    </source>
</evidence>
<accession>A0A1S1RGY4</accession>
<dbReference type="AlphaFoldDB" id="A0A1S1RGY4"/>
<dbReference type="Gene3D" id="1.10.10.10">
    <property type="entry name" value="Winged helix-like DNA-binding domain superfamily/Winged helix DNA-binding domain"/>
    <property type="match status" value="1"/>
</dbReference>
<comment type="caution">
    <text evidence="5">The sequence shown here is derived from an EMBL/GenBank/DDBJ whole genome shotgun (WGS) entry which is preliminary data.</text>
</comment>
<gene>
    <name evidence="5" type="ORF">BBK14_09880</name>
</gene>
<dbReference type="Proteomes" id="UP000179769">
    <property type="component" value="Unassembled WGS sequence"/>
</dbReference>
<organism evidence="5 6">
    <name type="scientific">Parafrankia soli</name>
    <dbReference type="NCBI Taxonomy" id="2599596"/>
    <lineage>
        <taxon>Bacteria</taxon>
        <taxon>Bacillati</taxon>
        <taxon>Actinomycetota</taxon>
        <taxon>Actinomycetes</taxon>
        <taxon>Frankiales</taxon>
        <taxon>Frankiaceae</taxon>
        <taxon>Parafrankia</taxon>
    </lineage>
</organism>
<evidence type="ECO:0000256" key="3">
    <source>
        <dbReference type="ARBA" id="ARBA00023163"/>
    </source>
</evidence>
<dbReference type="PROSITE" id="PS51118">
    <property type="entry name" value="HTH_HXLR"/>
    <property type="match status" value="1"/>
</dbReference>
<dbReference type="PANTHER" id="PTHR33204">
    <property type="entry name" value="TRANSCRIPTIONAL REGULATOR, MARR FAMILY"/>
    <property type="match status" value="1"/>
</dbReference>
<keyword evidence="2" id="KW-0238">DNA-binding</keyword>
<reference evidence="6" key="1">
    <citation type="submission" date="2016-07" db="EMBL/GenBank/DDBJ databases">
        <title>Frankia sp. NRRL B-16219 Genome sequencing.</title>
        <authorList>
            <person name="Ghodhbane-Gtari F."/>
            <person name="Swanson E."/>
            <person name="Gueddou A."/>
            <person name="Louati M."/>
            <person name="Nouioui I."/>
            <person name="Hezbri K."/>
            <person name="Abebe-Akele F."/>
            <person name="Simpson S."/>
            <person name="Morris K."/>
            <person name="Thomas K."/>
            <person name="Gtari M."/>
            <person name="Tisa L.S."/>
        </authorList>
    </citation>
    <scope>NUCLEOTIDE SEQUENCE [LARGE SCALE GENOMIC DNA]</scope>
    <source>
        <strain evidence="6">NRRL B-16219</strain>
    </source>
</reference>
<proteinExistence type="predicted"/>